<dbReference type="RefSeq" id="WP_345593021.1">
    <property type="nucleotide sequence ID" value="NZ_BAABCQ010000056.1"/>
</dbReference>
<protein>
    <recommendedName>
        <fullName evidence="3">GNAT family N-acetyltransferase</fullName>
    </recommendedName>
</protein>
<sequence length="78" mass="8434">MRDEVEGAKEVLTPVFQVPPGWRGSGMMERLTAARLELTRPQFRCSPAALFLAEQIEDLGALSPARRLGAQSPLAIGA</sequence>
<accession>A0ABP7QDW4</accession>
<keyword evidence="2" id="KW-1185">Reference proteome</keyword>
<comment type="caution">
    <text evidence="1">The sequence shown here is derived from an EMBL/GenBank/DDBJ whole genome shotgun (WGS) entry which is preliminary data.</text>
</comment>
<reference evidence="2" key="1">
    <citation type="journal article" date="2019" name="Int. J. Syst. Evol. Microbiol.">
        <title>The Global Catalogue of Microorganisms (GCM) 10K type strain sequencing project: providing services to taxonomists for standard genome sequencing and annotation.</title>
        <authorList>
            <consortium name="The Broad Institute Genomics Platform"/>
            <consortium name="The Broad Institute Genome Sequencing Center for Infectious Disease"/>
            <person name="Wu L."/>
            <person name="Ma J."/>
        </authorList>
    </citation>
    <scope>NUCLEOTIDE SEQUENCE [LARGE SCALE GENOMIC DNA]</scope>
    <source>
        <strain evidence="2">JCM 17027</strain>
    </source>
</reference>
<gene>
    <name evidence="1" type="ORF">GCM10022384_32640</name>
</gene>
<dbReference type="EMBL" id="BAABCQ010000056">
    <property type="protein sequence ID" value="GAA3980866.1"/>
    <property type="molecule type" value="Genomic_DNA"/>
</dbReference>
<evidence type="ECO:0000313" key="2">
    <source>
        <dbReference type="Proteomes" id="UP001500034"/>
    </source>
</evidence>
<organism evidence="1 2">
    <name type="scientific">Streptomyces marokkonensis</name>
    <dbReference type="NCBI Taxonomy" id="324855"/>
    <lineage>
        <taxon>Bacteria</taxon>
        <taxon>Bacillati</taxon>
        <taxon>Actinomycetota</taxon>
        <taxon>Actinomycetes</taxon>
        <taxon>Kitasatosporales</taxon>
        <taxon>Streptomycetaceae</taxon>
        <taxon>Streptomyces</taxon>
    </lineage>
</organism>
<evidence type="ECO:0008006" key="3">
    <source>
        <dbReference type="Google" id="ProtNLM"/>
    </source>
</evidence>
<name>A0ABP7QDW4_9ACTN</name>
<evidence type="ECO:0000313" key="1">
    <source>
        <dbReference type="EMBL" id="GAA3980866.1"/>
    </source>
</evidence>
<dbReference type="Proteomes" id="UP001500034">
    <property type="component" value="Unassembled WGS sequence"/>
</dbReference>
<proteinExistence type="predicted"/>